<reference evidence="1" key="1">
    <citation type="journal article" date="2015" name="Nature">
        <title>Complex archaea that bridge the gap between prokaryotes and eukaryotes.</title>
        <authorList>
            <person name="Spang A."/>
            <person name="Saw J.H."/>
            <person name="Jorgensen S.L."/>
            <person name="Zaremba-Niedzwiedzka K."/>
            <person name="Martijn J."/>
            <person name="Lind A.E."/>
            <person name="van Eijk R."/>
            <person name="Schleper C."/>
            <person name="Guy L."/>
            <person name="Ettema T.J."/>
        </authorList>
    </citation>
    <scope>NUCLEOTIDE SEQUENCE</scope>
</reference>
<protein>
    <submittedName>
        <fullName evidence="1">Uncharacterized protein</fullName>
    </submittedName>
</protein>
<organism evidence="1">
    <name type="scientific">marine sediment metagenome</name>
    <dbReference type="NCBI Taxonomy" id="412755"/>
    <lineage>
        <taxon>unclassified sequences</taxon>
        <taxon>metagenomes</taxon>
        <taxon>ecological metagenomes</taxon>
    </lineage>
</organism>
<dbReference type="AlphaFoldDB" id="A0A0F9R900"/>
<sequence length="57" mass="6901">MITNSSIKEHHQDITKNEENIAKILDRAVKLFRRTNLDELSNKWERILESYRSKKQM</sequence>
<evidence type="ECO:0000313" key="1">
    <source>
        <dbReference type="EMBL" id="KKN45817.1"/>
    </source>
</evidence>
<dbReference type="EMBL" id="LAZR01001365">
    <property type="protein sequence ID" value="KKN45817.1"/>
    <property type="molecule type" value="Genomic_DNA"/>
</dbReference>
<proteinExistence type="predicted"/>
<accession>A0A0F9R900</accession>
<gene>
    <name evidence="1" type="ORF">LCGC14_0679220</name>
</gene>
<name>A0A0F9R900_9ZZZZ</name>
<comment type="caution">
    <text evidence="1">The sequence shown here is derived from an EMBL/GenBank/DDBJ whole genome shotgun (WGS) entry which is preliminary data.</text>
</comment>